<dbReference type="GeneID" id="117141044"/>
<feature type="region of interest" description="Disordered" evidence="1">
    <location>
        <begin position="1"/>
        <end position="40"/>
    </location>
</feature>
<dbReference type="Proteomes" id="UP000515162">
    <property type="component" value="Chromosome 3L"/>
</dbReference>
<name>A0A6P8JTZ4_DROMA</name>
<dbReference type="RefSeq" id="XP_033160217.1">
    <property type="nucleotide sequence ID" value="XM_033304326.1"/>
</dbReference>
<feature type="compositionally biased region" description="Polar residues" evidence="1">
    <location>
        <begin position="226"/>
        <end position="238"/>
    </location>
</feature>
<feature type="compositionally biased region" description="Basic residues" evidence="1">
    <location>
        <begin position="299"/>
        <end position="309"/>
    </location>
</feature>
<accession>A0A6P8JTZ4</accession>
<feature type="region of interest" description="Disordered" evidence="1">
    <location>
        <begin position="92"/>
        <end position="181"/>
    </location>
</feature>
<keyword evidence="3" id="KW-0413">Isomerase</keyword>
<feature type="region of interest" description="Disordered" evidence="1">
    <location>
        <begin position="217"/>
        <end position="470"/>
    </location>
</feature>
<feature type="compositionally biased region" description="Polar residues" evidence="1">
    <location>
        <begin position="443"/>
        <end position="461"/>
    </location>
</feature>
<evidence type="ECO:0000256" key="1">
    <source>
        <dbReference type="SAM" id="MobiDB-lite"/>
    </source>
</evidence>
<dbReference type="AlphaFoldDB" id="A0A6P8JTZ4"/>
<gene>
    <name evidence="3" type="primary">LOC117141044</name>
</gene>
<dbReference type="GO" id="GO:0016853">
    <property type="term" value="F:isomerase activity"/>
    <property type="evidence" value="ECO:0007669"/>
    <property type="project" value="UniProtKB-KW"/>
</dbReference>
<feature type="compositionally biased region" description="Basic residues" evidence="1">
    <location>
        <begin position="340"/>
        <end position="370"/>
    </location>
</feature>
<feature type="compositionally biased region" description="Basic and acidic residues" evidence="1">
    <location>
        <begin position="372"/>
        <end position="385"/>
    </location>
</feature>
<proteinExistence type="predicted"/>
<feature type="compositionally biased region" description="Basic residues" evidence="1">
    <location>
        <begin position="386"/>
        <end position="396"/>
    </location>
</feature>
<reference evidence="3" key="1">
    <citation type="submission" date="2025-08" db="UniProtKB">
        <authorList>
            <consortium name="RefSeq"/>
        </authorList>
    </citation>
    <scope>IDENTIFICATION</scope>
    <source>
        <strain evidence="3">Mau12</strain>
        <tissue evidence="3">Whole Body</tissue>
    </source>
</reference>
<evidence type="ECO:0000313" key="3">
    <source>
        <dbReference type="RefSeq" id="XP_033160217.1"/>
    </source>
</evidence>
<evidence type="ECO:0000313" key="2">
    <source>
        <dbReference type="Proteomes" id="UP000515162"/>
    </source>
</evidence>
<protein>
    <submittedName>
        <fullName evidence="3">Peptidyl-prolyl cis-trans isomerase CYP63</fullName>
    </submittedName>
</protein>
<organism evidence="2 3">
    <name type="scientific">Drosophila mauritiana</name>
    <name type="common">Fruit fly</name>
    <dbReference type="NCBI Taxonomy" id="7226"/>
    <lineage>
        <taxon>Eukaryota</taxon>
        <taxon>Metazoa</taxon>
        <taxon>Ecdysozoa</taxon>
        <taxon>Arthropoda</taxon>
        <taxon>Hexapoda</taxon>
        <taxon>Insecta</taxon>
        <taxon>Pterygota</taxon>
        <taxon>Neoptera</taxon>
        <taxon>Endopterygota</taxon>
        <taxon>Diptera</taxon>
        <taxon>Brachycera</taxon>
        <taxon>Muscomorpha</taxon>
        <taxon>Ephydroidea</taxon>
        <taxon>Drosophilidae</taxon>
        <taxon>Drosophila</taxon>
        <taxon>Sophophora</taxon>
    </lineage>
</organism>
<sequence length="588" mass="67098">MRTRSGETFILSSIGLPSEKKHSGKPMSHKGSTDIAHGLDIGDTANANVQDGEVLSSRSNEHDGLPQEVYIKSEPLYEDLCEVLDELGEILDEEQDDVLDKRQGNIRDRDQGEIMDKERAELDEEEADTPPAPSISLTDDASLFTRRSRPYADDSPLSFNGSLYEHGEISSSEEGQKEPVRGNNLHQIALVRFRNSPEQSLKRCSINAFGERGFSSENKINRRSTRSTSNEKSATQRRSVSRSRIPRCRGRRRSKSRSPAEPKQRSSPPTHKRRSRPSIDHIRSRKRSHSRDRIERRSRLPSRRKHISRSRSPDRKSRSRYVRDSPLGKGSRHASPCGGSRHRSLRSTSVRRRLGPRNSPVRRSRYRSRSNSRIESRAYLRDRSRSRGRSASKSKSVRITQRELSKRACKSRSKSIHRSLKTVVCRRSRSRSNSPHTRLGRVSKSSLQPAHTQQLNNTSPPLSAISPRPISPMVTLHDNRTSYSKMIPYLLPTPNVPQIFYRQTNYTHTEYSAEYSAGNVTGSFGQPFPELGPYDLRHRLSTTRSLHYVGPNDLRHHIQGIYSHQTAFNAYTEWPSGFTENYHPSGYY</sequence>
<feature type="compositionally biased region" description="Basic residues" evidence="1">
    <location>
        <begin position="407"/>
        <end position="430"/>
    </location>
</feature>
<feature type="compositionally biased region" description="Basic residues" evidence="1">
    <location>
        <begin position="239"/>
        <end position="256"/>
    </location>
</feature>
<keyword evidence="2" id="KW-1185">Reference proteome</keyword>
<feature type="compositionally biased region" description="Basic and acidic residues" evidence="1">
    <location>
        <begin position="98"/>
        <end position="120"/>
    </location>
</feature>